<dbReference type="SMART" id="SM00271">
    <property type="entry name" value="DnaJ"/>
    <property type="match status" value="1"/>
</dbReference>
<feature type="repeat" description="CXXCXGXG motif" evidence="9">
    <location>
        <begin position="197"/>
        <end position="204"/>
    </location>
</feature>
<comment type="cofactor">
    <cofactor evidence="9">
        <name>Zn(2+)</name>
        <dbReference type="ChEBI" id="CHEBI:29105"/>
    </cofactor>
    <text evidence="9">Binds 2 Zn(2+) ions per monomer.</text>
</comment>
<feature type="binding site" evidence="9">
    <location>
        <position position="157"/>
    </location>
    <ligand>
        <name>Zn(2+)</name>
        <dbReference type="ChEBI" id="CHEBI:29105"/>
        <label>1</label>
    </ligand>
</feature>
<dbReference type="Pfam" id="PF00684">
    <property type="entry name" value="DnaJ_CXXCXGXG"/>
    <property type="match status" value="1"/>
</dbReference>
<accession>A0ABR4XLP7</accession>
<dbReference type="InterPro" id="IPR001623">
    <property type="entry name" value="DnaJ_domain"/>
</dbReference>
<dbReference type="Pfam" id="PF00226">
    <property type="entry name" value="DnaJ"/>
    <property type="match status" value="1"/>
</dbReference>
<gene>
    <name evidence="9" type="primary">dnaJ</name>
    <name evidence="13" type="ORF">HQ43_03090</name>
</gene>
<sequence length="384" mass="41397">MAGKRDYYEVLGVSKDATDDQIKKAYRKTAIKYHPDRNPDNKEAEEKFKEAAEAYGVLSDPDKRAKYDRFGHNGPEMGGGFGDFYGGGMSMDDIFAQFGNIFGGHFGGFGGFGGSASSSRRSRGGDIRVTVSLSLKEIAQGVDKKIKVKKRNTCSVCRGTGAESPSDVHSCATCGGSGVVFHTQQSFLGTIQTQQVCPSCKGTGETIDKKCRHCHGEGTEMGEEVVAFSIPAGVQQGMALTVSGKGNAAPRGGEPGDLIVVIKELPDDNFIRNGDDIIYNLLISYPEAVVGGKVEMPTIDGKVKVTIEPGTQPGKILRLRNKGLPSLRSGIKGDLLVHISIHVPTQMDDKAKEVIDRMAAISFFSPTQSDREAYIKEQKVKYEL</sequence>
<comment type="similarity">
    <text evidence="9">Belongs to the DnaJ family.</text>
</comment>
<evidence type="ECO:0000313" key="13">
    <source>
        <dbReference type="EMBL" id="KGN92873.1"/>
    </source>
</evidence>
<evidence type="ECO:0000256" key="8">
    <source>
        <dbReference type="ARBA" id="ARBA00023186"/>
    </source>
</evidence>
<evidence type="ECO:0000256" key="1">
    <source>
        <dbReference type="ARBA" id="ARBA00022490"/>
    </source>
</evidence>
<dbReference type="CDD" id="cd10747">
    <property type="entry name" value="DnaJ_C"/>
    <property type="match status" value="1"/>
</dbReference>
<evidence type="ECO:0000259" key="11">
    <source>
        <dbReference type="PROSITE" id="PS50076"/>
    </source>
</evidence>
<comment type="caution">
    <text evidence="13">The sequence shown here is derived from an EMBL/GenBank/DDBJ whole genome shotgun (WGS) entry which is preliminary data.</text>
</comment>
<dbReference type="CDD" id="cd06257">
    <property type="entry name" value="DnaJ"/>
    <property type="match status" value="1"/>
</dbReference>
<keyword evidence="4 9" id="KW-0677">Repeat</keyword>
<feature type="binding site" evidence="9">
    <location>
        <position position="214"/>
    </location>
    <ligand>
        <name>Zn(2+)</name>
        <dbReference type="ChEBI" id="CHEBI:29105"/>
        <label>1</label>
    </ligand>
</feature>
<feature type="binding site" evidence="9">
    <location>
        <position position="174"/>
    </location>
    <ligand>
        <name>Zn(2+)</name>
        <dbReference type="ChEBI" id="CHEBI:29105"/>
        <label>2</label>
    </ligand>
</feature>
<dbReference type="Pfam" id="PF01556">
    <property type="entry name" value="DnaJ_C"/>
    <property type="match status" value="1"/>
</dbReference>
<dbReference type="HAMAP" id="MF_01152">
    <property type="entry name" value="DnaJ"/>
    <property type="match status" value="1"/>
</dbReference>
<evidence type="ECO:0000256" key="6">
    <source>
        <dbReference type="ARBA" id="ARBA00022833"/>
    </source>
</evidence>
<reference evidence="13 14" key="1">
    <citation type="submission" date="2014-08" db="EMBL/GenBank/DDBJ databases">
        <title>Porphyromonas canoris strain:OH2762 Genome sequencing.</title>
        <authorList>
            <person name="Wallis C."/>
            <person name="Deusch O."/>
            <person name="O'Flynn C."/>
            <person name="Davis I."/>
            <person name="Jospin G."/>
            <person name="Darling A.E."/>
            <person name="Coil D.A."/>
            <person name="Alexiev A."/>
            <person name="Horsfall A."/>
            <person name="Kirkwood N."/>
            <person name="Harris S."/>
            <person name="Eisen J.A."/>
        </authorList>
    </citation>
    <scope>NUCLEOTIDE SEQUENCE [LARGE SCALE GENOMIC DNA]</scope>
    <source>
        <strain evidence="14">COT-108 OH2762</strain>
    </source>
</reference>
<dbReference type="SUPFAM" id="SSF57938">
    <property type="entry name" value="DnaJ/Hsp40 cysteine-rich domain"/>
    <property type="match status" value="1"/>
</dbReference>
<evidence type="ECO:0000256" key="7">
    <source>
        <dbReference type="ARBA" id="ARBA00023016"/>
    </source>
</evidence>
<protein>
    <recommendedName>
        <fullName evidence="9">Chaperone protein DnaJ</fullName>
    </recommendedName>
</protein>
<feature type="domain" description="J" evidence="11">
    <location>
        <begin position="6"/>
        <end position="71"/>
    </location>
</feature>
<feature type="binding site" evidence="9">
    <location>
        <position position="154"/>
    </location>
    <ligand>
        <name>Zn(2+)</name>
        <dbReference type="ChEBI" id="CHEBI:29105"/>
        <label>1</label>
    </ligand>
</feature>
<feature type="repeat" description="CXXCXGXG motif" evidence="9">
    <location>
        <begin position="154"/>
        <end position="161"/>
    </location>
</feature>
<keyword evidence="8 9" id="KW-0143">Chaperone</keyword>
<comment type="function">
    <text evidence="9">Participates actively in the response to hyperosmotic and heat shock by preventing the aggregation of stress-denatured proteins and by disaggregating proteins, also in an autonomous, DnaK-independent fashion. Unfolded proteins bind initially to DnaJ; upon interaction with the DnaJ-bound protein, DnaK hydrolyzes its bound ATP, resulting in the formation of a stable complex. GrpE releases ADP from DnaK; ATP binding to DnaK triggers the release of the substrate protein, thus completing the reaction cycle. Several rounds of ATP-dependent interactions between DnaJ, DnaK and GrpE are required for fully efficient folding. Also involved, together with DnaK and GrpE, in the DNA replication of plasmids through activation of initiation proteins.</text>
</comment>
<comment type="subcellular location">
    <subcellularLocation>
        <location evidence="9">Cytoplasm</location>
    </subcellularLocation>
</comment>
<name>A0ABR4XLP7_9PORP</name>
<organism evidence="13 14">
    <name type="scientific">Porphyromonas canoris</name>
    <dbReference type="NCBI Taxonomy" id="36875"/>
    <lineage>
        <taxon>Bacteria</taxon>
        <taxon>Pseudomonadati</taxon>
        <taxon>Bacteroidota</taxon>
        <taxon>Bacteroidia</taxon>
        <taxon>Bacteroidales</taxon>
        <taxon>Porphyromonadaceae</taxon>
        <taxon>Porphyromonas</taxon>
    </lineage>
</organism>
<evidence type="ECO:0000259" key="12">
    <source>
        <dbReference type="PROSITE" id="PS51188"/>
    </source>
</evidence>
<keyword evidence="14" id="KW-1185">Reference proteome</keyword>
<dbReference type="PROSITE" id="PS51188">
    <property type="entry name" value="ZF_CR"/>
    <property type="match status" value="1"/>
</dbReference>
<dbReference type="SUPFAM" id="SSF46565">
    <property type="entry name" value="Chaperone J-domain"/>
    <property type="match status" value="1"/>
</dbReference>
<comment type="domain">
    <text evidence="9">The J domain is necessary and sufficient to stimulate DnaK ATPase activity. Zinc center 1 plays an important role in the autonomous, DnaK-independent chaperone activity of DnaJ. Zinc center 2 is essential for interaction with DnaK and for DnaJ activity.</text>
</comment>
<keyword evidence="3 9" id="KW-0479">Metal-binding</keyword>
<evidence type="ECO:0000256" key="2">
    <source>
        <dbReference type="ARBA" id="ARBA00022705"/>
    </source>
</evidence>
<feature type="zinc finger region" description="CR-type" evidence="10">
    <location>
        <begin position="141"/>
        <end position="223"/>
    </location>
</feature>
<dbReference type="PRINTS" id="PR00625">
    <property type="entry name" value="JDOMAIN"/>
</dbReference>
<dbReference type="Gene3D" id="2.60.260.20">
    <property type="entry name" value="Urease metallochaperone UreE, N-terminal domain"/>
    <property type="match status" value="2"/>
</dbReference>
<dbReference type="Gene3D" id="2.10.230.10">
    <property type="entry name" value="Heat shock protein DnaJ, cysteine-rich domain"/>
    <property type="match status" value="1"/>
</dbReference>
<dbReference type="PANTHER" id="PTHR43096">
    <property type="entry name" value="DNAJ HOMOLOG 1, MITOCHONDRIAL-RELATED"/>
    <property type="match status" value="1"/>
</dbReference>
<feature type="binding site" evidence="9">
    <location>
        <position position="171"/>
    </location>
    <ligand>
        <name>Zn(2+)</name>
        <dbReference type="ChEBI" id="CHEBI:29105"/>
        <label>2</label>
    </ligand>
</feature>
<dbReference type="InterPro" id="IPR012724">
    <property type="entry name" value="DnaJ"/>
</dbReference>
<dbReference type="PANTHER" id="PTHR43096:SF48">
    <property type="entry name" value="CHAPERONE PROTEIN DNAJ"/>
    <property type="match status" value="1"/>
</dbReference>
<dbReference type="NCBIfam" id="TIGR02349">
    <property type="entry name" value="DnaJ_bact"/>
    <property type="match status" value="1"/>
</dbReference>
<feature type="binding site" evidence="9">
    <location>
        <position position="200"/>
    </location>
    <ligand>
        <name>Zn(2+)</name>
        <dbReference type="ChEBI" id="CHEBI:29105"/>
        <label>2</label>
    </ligand>
</feature>
<dbReference type="InterPro" id="IPR001305">
    <property type="entry name" value="HSP_DnaJ_Cys-rich_dom"/>
</dbReference>
<keyword evidence="1 9" id="KW-0963">Cytoplasm</keyword>
<dbReference type="NCBIfam" id="NF008035">
    <property type="entry name" value="PRK10767.1"/>
    <property type="match status" value="1"/>
</dbReference>
<dbReference type="InterPro" id="IPR002939">
    <property type="entry name" value="DnaJ_C"/>
</dbReference>
<evidence type="ECO:0000256" key="3">
    <source>
        <dbReference type="ARBA" id="ARBA00022723"/>
    </source>
</evidence>
<feature type="domain" description="CR-type" evidence="12">
    <location>
        <begin position="141"/>
        <end position="223"/>
    </location>
</feature>
<dbReference type="SUPFAM" id="SSF49493">
    <property type="entry name" value="HSP40/DnaJ peptide-binding domain"/>
    <property type="match status" value="2"/>
</dbReference>
<keyword evidence="6 9" id="KW-0862">Zinc</keyword>
<evidence type="ECO:0000256" key="9">
    <source>
        <dbReference type="HAMAP-Rule" id="MF_01152"/>
    </source>
</evidence>
<feature type="repeat" description="CXXCXGXG motif" evidence="9">
    <location>
        <begin position="171"/>
        <end position="178"/>
    </location>
</feature>
<dbReference type="Gene3D" id="1.10.287.110">
    <property type="entry name" value="DnaJ domain"/>
    <property type="match status" value="1"/>
</dbReference>
<dbReference type="PROSITE" id="PS50076">
    <property type="entry name" value="DNAJ_2"/>
    <property type="match status" value="1"/>
</dbReference>
<dbReference type="CDD" id="cd10719">
    <property type="entry name" value="DnaJ_zf"/>
    <property type="match status" value="1"/>
</dbReference>
<evidence type="ECO:0000256" key="4">
    <source>
        <dbReference type="ARBA" id="ARBA00022737"/>
    </source>
</evidence>
<feature type="binding site" evidence="9">
    <location>
        <position position="211"/>
    </location>
    <ligand>
        <name>Zn(2+)</name>
        <dbReference type="ChEBI" id="CHEBI:29105"/>
        <label>1</label>
    </ligand>
</feature>
<evidence type="ECO:0000256" key="5">
    <source>
        <dbReference type="ARBA" id="ARBA00022771"/>
    </source>
</evidence>
<dbReference type="InterPro" id="IPR036410">
    <property type="entry name" value="HSP_DnaJ_Cys-rich_dom_sf"/>
</dbReference>
<evidence type="ECO:0000313" key="14">
    <source>
        <dbReference type="Proteomes" id="UP000030101"/>
    </source>
</evidence>
<keyword evidence="7 9" id="KW-0346">Stress response</keyword>
<feature type="repeat" description="CXXCXGXG motif" evidence="9">
    <location>
        <begin position="211"/>
        <end position="218"/>
    </location>
</feature>
<dbReference type="InterPro" id="IPR008971">
    <property type="entry name" value="HSP40/DnaJ_pept-bd"/>
</dbReference>
<keyword evidence="2 9" id="KW-0235">DNA replication</keyword>
<feature type="binding site" evidence="9">
    <location>
        <position position="197"/>
    </location>
    <ligand>
        <name>Zn(2+)</name>
        <dbReference type="ChEBI" id="CHEBI:29105"/>
        <label>2</label>
    </ligand>
</feature>
<keyword evidence="5 9" id="KW-0863">Zinc-finger</keyword>
<dbReference type="RefSeq" id="WP_036789424.1">
    <property type="nucleotide sequence ID" value="NZ_JQZV01000006.1"/>
</dbReference>
<dbReference type="InterPro" id="IPR036869">
    <property type="entry name" value="J_dom_sf"/>
</dbReference>
<dbReference type="EMBL" id="JQZV01000006">
    <property type="protein sequence ID" value="KGN92873.1"/>
    <property type="molecule type" value="Genomic_DNA"/>
</dbReference>
<proteinExistence type="inferred from homology"/>
<evidence type="ECO:0000256" key="10">
    <source>
        <dbReference type="PROSITE-ProRule" id="PRU00546"/>
    </source>
</evidence>
<dbReference type="Proteomes" id="UP000030101">
    <property type="component" value="Unassembled WGS sequence"/>
</dbReference>
<comment type="subunit">
    <text evidence="9">Homodimer.</text>
</comment>